<dbReference type="Proteomes" id="UP000013827">
    <property type="component" value="Unassembled WGS sequence"/>
</dbReference>
<evidence type="ECO:0000313" key="3">
    <source>
        <dbReference type="EnsemblProtists" id="EOD11275"/>
    </source>
</evidence>
<sequence length="928" mass="102856">MRVSDVADAFAHLPIAPELWPFFFSRFWLEHRGPLYLLVNVCCDFGTAGMPGTFKRFFVDGVVQMARSEQVLTLPMAIHVDDCALMGPDRCQVDNEMLGFHWWCSLLGVFFKAAKDRPAAMCQYVIGFWWNSVDRTRTLDPAKRDEYSAMLDEMCGRPSLTLNEMQVAAGRIQRCVMTFPPGAGCLLSGLFGLMTGLRFAWQRRRLTRAIKLDFQIVRRLLQWNHGRGFFSYLGLPRAGEVRSDASRGSLYAGGGYVDVWGRYSLWRYTRSAARSLIDYLEGDAVTVATAELGHSWRGCIVPFAVDNRTIEGSGSRGRSRAERLRFLMYEFFALQLRYGFVYSFYWISSEANYLADDLSRGREAEFLAKVDESGFLAPGAFLQRSAGAGRERALPERRRRTWITLCLFVTCVVEQTEAVTPLAVHGGLPLVAVILGAIIAGEHGDNDPLHGLPCRWVRPVESVFDNRLAPSSWRTVNAAMKYWKETCLQYGWSVIIYTDDPERGGKLAACVMSMVVDTKLVFGSIEGYAWGICTWQQMMHQADPRLGVVDWTMFMAGVKVLTWVPGEPRKAVPFAIVAAIIRATDVRNFASVQLVFLILLLVYTFSRSESGLCKTFEGRERFDKTEHMTVSDVDIGQVQDESGNTVRGLWVRFKKIKQDQRVERPEARGDGDWAFVGDVADSRYSIIAWFVRLMGFHIAVLNARRDPDEPFFLETVDGRRRPLRYAPAMDQFKAAQRAVGVAAGEEGGLHGLRVEGYNNSKRVLGEDVTVAHGLMKSDAHKRYSRFPMGLVAQIPAAGGGSAAATASGAVAAVDGRVEGPANVVPEGGDEAGDVHTSIAEAEAASEANLLPDGWRLSQGGGYVGPDGRSALSRADAWREWDESSRAEADGDALPDYLSYDDDGEAGASDSDSMPGLEEVSDFAISAME</sequence>
<dbReference type="RefSeq" id="XP_005763704.1">
    <property type="nucleotide sequence ID" value="XM_005763647.1"/>
</dbReference>
<dbReference type="InterPro" id="IPR052055">
    <property type="entry name" value="Hepadnavirus_pol/RT"/>
</dbReference>
<name>A0A0D3IJ40_EMIH1</name>
<keyword evidence="2" id="KW-1133">Transmembrane helix</keyword>
<dbReference type="HOGENOM" id="CLU_315102_0_0_1"/>
<dbReference type="PaxDb" id="2903-EOD11275"/>
<dbReference type="PANTHER" id="PTHR33050">
    <property type="entry name" value="REVERSE TRANSCRIPTASE DOMAIN-CONTAINING PROTEIN"/>
    <property type="match status" value="1"/>
</dbReference>
<evidence type="ECO:0008006" key="5">
    <source>
        <dbReference type="Google" id="ProtNLM"/>
    </source>
</evidence>
<evidence type="ECO:0000256" key="2">
    <source>
        <dbReference type="SAM" id="Phobius"/>
    </source>
</evidence>
<dbReference type="KEGG" id="ehx:EMIHUDRAFT_247959"/>
<keyword evidence="2" id="KW-0472">Membrane</keyword>
<evidence type="ECO:0000256" key="1">
    <source>
        <dbReference type="SAM" id="MobiDB-lite"/>
    </source>
</evidence>
<accession>A0A0D3IJ40</accession>
<evidence type="ECO:0000313" key="4">
    <source>
        <dbReference type="Proteomes" id="UP000013827"/>
    </source>
</evidence>
<reference evidence="3" key="2">
    <citation type="submission" date="2024-10" db="UniProtKB">
        <authorList>
            <consortium name="EnsemblProtists"/>
        </authorList>
    </citation>
    <scope>IDENTIFICATION</scope>
</reference>
<proteinExistence type="predicted"/>
<dbReference type="EnsemblProtists" id="EOD11275">
    <property type="protein sequence ID" value="EOD11275"/>
    <property type="gene ID" value="EMIHUDRAFT_247959"/>
</dbReference>
<feature type="transmembrane region" description="Helical" evidence="2">
    <location>
        <begin position="326"/>
        <end position="347"/>
    </location>
</feature>
<dbReference type="PANTHER" id="PTHR33050:SF7">
    <property type="entry name" value="RIBONUCLEASE H"/>
    <property type="match status" value="1"/>
</dbReference>
<keyword evidence="4" id="KW-1185">Reference proteome</keyword>
<dbReference type="GeneID" id="17257433"/>
<protein>
    <recommendedName>
        <fullName evidence="5">Reverse transcriptase domain-containing protein</fullName>
    </recommendedName>
</protein>
<feature type="transmembrane region" description="Helical" evidence="2">
    <location>
        <begin position="181"/>
        <end position="201"/>
    </location>
</feature>
<reference evidence="4" key="1">
    <citation type="journal article" date="2013" name="Nature">
        <title>Pan genome of the phytoplankton Emiliania underpins its global distribution.</title>
        <authorList>
            <person name="Read B.A."/>
            <person name="Kegel J."/>
            <person name="Klute M.J."/>
            <person name="Kuo A."/>
            <person name="Lefebvre S.C."/>
            <person name="Maumus F."/>
            <person name="Mayer C."/>
            <person name="Miller J."/>
            <person name="Monier A."/>
            <person name="Salamov A."/>
            <person name="Young J."/>
            <person name="Aguilar M."/>
            <person name="Claverie J.M."/>
            <person name="Frickenhaus S."/>
            <person name="Gonzalez K."/>
            <person name="Herman E.K."/>
            <person name="Lin Y.C."/>
            <person name="Napier J."/>
            <person name="Ogata H."/>
            <person name="Sarno A.F."/>
            <person name="Shmutz J."/>
            <person name="Schroeder D."/>
            <person name="de Vargas C."/>
            <person name="Verret F."/>
            <person name="von Dassow P."/>
            <person name="Valentin K."/>
            <person name="Van de Peer Y."/>
            <person name="Wheeler G."/>
            <person name="Dacks J.B."/>
            <person name="Delwiche C.F."/>
            <person name="Dyhrman S.T."/>
            <person name="Glockner G."/>
            <person name="John U."/>
            <person name="Richards T."/>
            <person name="Worden A.Z."/>
            <person name="Zhang X."/>
            <person name="Grigoriev I.V."/>
            <person name="Allen A.E."/>
            <person name="Bidle K."/>
            <person name="Borodovsky M."/>
            <person name="Bowler C."/>
            <person name="Brownlee C."/>
            <person name="Cock J.M."/>
            <person name="Elias M."/>
            <person name="Gladyshev V.N."/>
            <person name="Groth M."/>
            <person name="Guda C."/>
            <person name="Hadaegh A."/>
            <person name="Iglesias-Rodriguez M.D."/>
            <person name="Jenkins J."/>
            <person name="Jones B.M."/>
            <person name="Lawson T."/>
            <person name="Leese F."/>
            <person name="Lindquist E."/>
            <person name="Lobanov A."/>
            <person name="Lomsadze A."/>
            <person name="Malik S.B."/>
            <person name="Marsh M.E."/>
            <person name="Mackinder L."/>
            <person name="Mock T."/>
            <person name="Mueller-Roeber B."/>
            <person name="Pagarete A."/>
            <person name="Parker M."/>
            <person name="Probert I."/>
            <person name="Quesneville H."/>
            <person name="Raines C."/>
            <person name="Rensing S.A."/>
            <person name="Riano-Pachon D.M."/>
            <person name="Richier S."/>
            <person name="Rokitta S."/>
            <person name="Shiraiwa Y."/>
            <person name="Soanes D.M."/>
            <person name="van der Giezen M."/>
            <person name="Wahlund T.M."/>
            <person name="Williams B."/>
            <person name="Wilson W."/>
            <person name="Wolfe G."/>
            <person name="Wurch L.L."/>
        </authorList>
    </citation>
    <scope>NUCLEOTIDE SEQUENCE</scope>
</reference>
<dbReference type="AlphaFoldDB" id="A0A0D3IJ40"/>
<feature type="region of interest" description="Disordered" evidence="1">
    <location>
        <begin position="882"/>
        <end position="928"/>
    </location>
</feature>
<keyword evidence="2" id="KW-0812">Transmembrane</keyword>
<organism evidence="3 4">
    <name type="scientific">Emiliania huxleyi (strain CCMP1516)</name>
    <dbReference type="NCBI Taxonomy" id="280463"/>
    <lineage>
        <taxon>Eukaryota</taxon>
        <taxon>Haptista</taxon>
        <taxon>Haptophyta</taxon>
        <taxon>Prymnesiophyceae</taxon>
        <taxon>Isochrysidales</taxon>
        <taxon>Noelaerhabdaceae</taxon>
        <taxon>Emiliania</taxon>
    </lineage>
</organism>